<dbReference type="AlphaFoldDB" id="R8B6L4"/>
<sequence length="215" mass="23654">MDVKVVIFDWDGTLVDSVEHIADSLHQAATDLGYPALAREAYRDIIGLGMVEALEKLYPGITREEMSAIREGYARYFFAKVTTPQNVFEGMADVVTDIRLGGRGCSVATGKSRRGLDGALLSSGLGPHFDITRCADETRSKPDPAMLKEIITFYGIKPSEAVMIGDTRYDLDMAQRIGMPSIGVEWGVHKRDVLGQYEPRAIVDSVQDLREVLGL</sequence>
<evidence type="ECO:0000313" key="3">
    <source>
        <dbReference type="EMBL" id="EON94144.1"/>
    </source>
</evidence>
<dbReference type="Gene3D" id="1.10.150.240">
    <property type="entry name" value="Putative phosphatase, domain 2"/>
    <property type="match status" value="1"/>
</dbReference>
<proteinExistence type="predicted"/>
<dbReference type="RefSeq" id="WP_012136041.1">
    <property type="nucleotide sequence ID" value="NZ_KE007306.1"/>
</dbReference>
<evidence type="ECO:0000256" key="1">
    <source>
        <dbReference type="ARBA" id="ARBA00001946"/>
    </source>
</evidence>
<dbReference type="InterPro" id="IPR023214">
    <property type="entry name" value="HAD_sf"/>
</dbReference>
<dbReference type="PATRIC" id="fig|1318628.3.peg.57"/>
<evidence type="ECO:0000313" key="4">
    <source>
        <dbReference type="Proteomes" id="UP000016540"/>
    </source>
</evidence>
<dbReference type="InterPro" id="IPR006439">
    <property type="entry name" value="HAD-SF_hydro_IA"/>
</dbReference>
<dbReference type="InterPro" id="IPR023198">
    <property type="entry name" value="PGP-like_dom2"/>
</dbReference>
<dbReference type="SFLD" id="SFLDG01129">
    <property type="entry name" value="C1.5:_HAD__Beta-PGM__Phosphata"/>
    <property type="match status" value="1"/>
</dbReference>
<dbReference type="Pfam" id="PF13419">
    <property type="entry name" value="HAD_2"/>
    <property type="match status" value="1"/>
</dbReference>
<keyword evidence="4" id="KW-1185">Reference proteome</keyword>
<dbReference type="GO" id="GO:0006281">
    <property type="term" value="P:DNA repair"/>
    <property type="evidence" value="ECO:0007669"/>
    <property type="project" value="TreeGrafter"/>
</dbReference>
<dbReference type="GO" id="GO:0008967">
    <property type="term" value="F:phosphoglycolate phosphatase activity"/>
    <property type="evidence" value="ECO:0007669"/>
    <property type="project" value="TreeGrafter"/>
</dbReference>
<dbReference type="Gene3D" id="3.40.50.1000">
    <property type="entry name" value="HAD superfamily/HAD-like"/>
    <property type="match status" value="1"/>
</dbReference>
<comment type="cofactor">
    <cofactor evidence="1">
        <name>Mg(2+)</name>
        <dbReference type="ChEBI" id="CHEBI:18420"/>
    </cofactor>
</comment>
<dbReference type="NCBIfam" id="TIGR01509">
    <property type="entry name" value="HAD-SF-IA-v3"/>
    <property type="match status" value="1"/>
</dbReference>
<organism evidence="3 4">
    <name type="scientific">Marinobacter lipolyticus SM19</name>
    <dbReference type="NCBI Taxonomy" id="1318628"/>
    <lineage>
        <taxon>Bacteria</taxon>
        <taxon>Pseudomonadati</taxon>
        <taxon>Pseudomonadota</taxon>
        <taxon>Gammaproteobacteria</taxon>
        <taxon>Pseudomonadales</taxon>
        <taxon>Marinobacteraceae</taxon>
        <taxon>Marinobacter</taxon>
    </lineage>
</organism>
<evidence type="ECO:0000256" key="2">
    <source>
        <dbReference type="ARBA" id="ARBA00022723"/>
    </source>
</evidence>
<protein>
    <submittedName>
        <fullName evidence="3">HAD-superfamily hydrolase</fullName>
    </submittedName>
</protein>
<gene>
    <name evidence="3" type="ORF">MARLIPOL_00275</name>
</gene>
<dbReference type="InterPro" id="IPR050155">
    <property type="entry name" value="HAD-like_hydrolase_sf"/>
</dbReference>
<dbReference type="PANTHER" id="PTHR43434">
    <property type="entry name" value="PHOSPHOGLYCOLATE PHOSPHATASE"/>
    <property type="match status" value="1"/>
</dbReference>
<dbReference type="SFLD" id="SFLDG01135">
    <property type="entry name" value="C1.5.6:_HAD__Beta-PGM__Phospha"/>
    <property type="match status" value="1"/>
</dbReference>
<dbReference type="GO" id="GO:0005829">
    <property type="term" value="C:cytosol"/>
    <property type="evidence" value="ECO:0007669"/>
    <property type="project" value="TreeGrafter"/>
</dbReference>
<reference evidence="3 4" key="1">
    <citation type="journal article" date="2013" name="Genome Announc.">
        <title>Draft Genome Sequence of the Moderately Halophilic Bacterium Marinobacter lipolyticus Strain SM19.</title>
        <authorList>
            <person name="Papke R.T."/>
            <person name="de la Haba R.R."/>
            <person name="Infante-Dominguez C."/>
            <person name="Perez D."/>
            <person name="Sanchez-Porro C."/>
            <person name="Lapierre P."/>
            <person name="Ventosa A."/>
        </authorList>
    </citation>
    <scope>NUCLEOTIDE SEQUENCE [LARGE SCALE GENOMIC DNA]</scope>
    <source>
        <strain evidence="3 4">SM19</strain>
    </source>
</reference>
<dbReference type="eggNOG" id="COG0546">
    <property type="taxonomic scope" value="Bacteria"/>
</dbReference>
<dbReference type="InterPro" id="IPR036412">
    <property type="entry name" value="HAD-like_sf"/>
</dbReference>
<dbReference type="STRING" id="1318628.MARLIPOL_00275"/>
<dbReference type="Proteomes" id="UP000016540">
    <property type="component" value="Unassembled WGS sequence"/>
</dbReference>
<dbReference type="SUPFAM" id="SSF56784">
    <property type="entry name" value="HAD-like"/>
    <property type="match status" value="1"/>
</dbReference>
<dbReference type="SFLD" id="SFLDS00003">
    <property type="entry name" value="Haloacid_Dehalogenase"/>
    <property type="match status" value="1"/>
</dbReference>
<accession>R8B6L4</accession>
<keyword evidence="3" id="KW-0378">Hydrolase</keyword>
<dbReference type="InterPro" id="IPR041492">
    <property type="entry name" value="HAD_2"/>
</dbReference>
<dbReference type="HOGENOM" id="CLU_045011_19_2_6"/>
<keyword evidence="2" id="KW-0479">Metal-binding</keyword>
<comment type="caution">
    <text evidence="3">The sequence shown here is derived from an EMBL/GenBank/DDBJ whole genome shotgun (WGS) entry which is preliminary data.</text>
</comment>
<dbReference type="EMBL" id="ASAD01000001">
    <property type="protein sequence ID" value="EON94144.1"/>
    <property type="molecule type" value="Genomic_DNA"/>
</dbReference>
<dbReference type="NCBIfam" id="TIGR01549">
    <property type="entry name" value="HAD-SF-IA-v1"/>
    <property type="match status" value="1"/>
</dbReference>
<name>R8B6L4_9GAMM</name>
<dbReference type="PANTHER" id="PTHR43434:SF24">
    <property type="entry name" value="HYDROLASE-RELATED"/>
    <property type="match status" value="1"/>
</dbReference>
<dbReference type="OrthoDB" id="9782449at2"/>
<dbReference type="GO" id="GO:0046872">
    <property type="term" value="F:metal ion binding"/>
    <property type="evidence" value="ECO:0007669"/>
    <property type="project" value="UniProtKB-KW"/>
</dbReference>